<proteinExistence type="predicted"/>
<comment type="caution">
    <text evidence="8">The sequence shown here is derived from an EMBL/GenBank/DDBJ whole genome shotgun (WGS) entry which is preliminary data.</text>
</comment>
<dbReference type="PANTHER" id="PTHR16557:SF2">
    <property type="entry name" value="NUCLEIC ACID DIOXYGENASE ALKBH1"/>
    <property type="match status" value="1"/>
</dbReference>
<evidence type="ECO:0000256" key="1">
    <source>
        <dbReference type="ARBA" id="ARBA00022723"/>
    </source>
</evidence>
<feature type="region of interest" description="Disordered" evidence="6">
    <location>
        <begin position="1"/>
        <end position="75"/>
    </location>
</feature>
<keyword evidence="9" id="KW-1185">Reference proteome</keyword>
<dbReference type="SUPFAM" id="SSF51197">
    <property type="entry name" value="Clavaminate synthase-like"/>
    <property type="match status" value="1"/>
</dbReference>
<feature type="region of interest" description="Disordered" evidence="6">
    <location>
        <begin position="403"/>
        <end position="422"/>
    </location>
</feature>
<feature type="compositionally biased region" description="Low complexity" evidence="6">
    <location>
        <begin position="403"/>
        <end position="419"/>
    </location>
</feature>
<evidence type="ECO:0000259" key="7">
    <source>
        <dbReference type="Pfam" id="PF13532"/>
    </source>
</evidence>
<organism evidence="8 9">
    <name type="scientific">Phakopsora pachyrhizi</name>
    <name type="common">Asian soybean rust disease fungus</name>
    <dbReference type="NCBI Taxonomy" id="170000"/>
    <lineage>
        <taxon>Eukaryota</taxon>
        <taxon>Fungi</taxon>
        <taxon>Dikarya</taxon>
        <taxon>Basidiomycota</taxon>
        <taxon>Pucciniomycotina</taxon>
        <taxon>Pucciniomycetes</taxon>
        <taxon>Pucciniales</taxon>
        <taxon>Phakopsoraceae</taxon>
        <taxon>Phakopsora</taxon>
    </lineage>
</organism>
<dbReference type="Gene3D" id="2.60.120.590">
    <property type="entry name" value="Alpha-ketoglutarate-dependent dioxygenase AlkB-like"/>
    <property type="match status" value="1"/>
</dbReference>
<feature type="domain" description="Alpha-ketoglutarate-dependent dioxygenase AlkB-like" evidence="7">
    <location>
        <begin position="361"/>
        <end position="596"/>
    </location>
</feature>
<evidence type="ECO:0000256" key="6">
    <source>
        <dbReference type="SAM" id="MobiDB-lite"/>
    </source>
</evidence>
<dbReference type="EMBL" id="CALTRL010000977">
    <property type="protein sequence ID" value="CAH7670367.1"/>
    <property type="molecule type" value="Genomic_DNA"/>
</dbReference>
<evidence type="ECO:0000256" key="5">
    <source>
        <dbReference type="PIRSR" id="PIRSR604574-2"/>
    </source>
</evidence>
<dbReference type="GO" id="GO:0046872">
    <property type="term" value="F:metal ion binding"/>
    <property type="evidence" value="ECO:0007669"/>
    <property type="project" value="UniProtKB-KW"/>
</dbReference>
<name>A0AAV0AQX3_PHAPC</name>
<sequence>MRSETIKDQTPLQKQKDGNNDEGEGLKSIDQSSELFKTLSNRRLRRMRINDQRSRSIQPDHQQDAASSTRPTTTRFRTMEQYFKRRLWDPDYDNLSFGYHSIENQSGSSKSESTIDGFGEQEEEEREFYWTPKATIDLSSSEPIPSKDPLEPILVRSHSIVNHQACERCLRSRGSRLRIYTFPLKYPGMIYIPRYLCEHQQEDLIKDCLEKNLKRPNITNLDAHYVIPTVSSNDQDMGLFDLYKRWRIDRSNPQSDQERFTLQPKSKASSLCQAMKHNEKGGEGGCSKEISKELSRRKRVDFEAIDHKNFKTSRNHSPKLDPKPSEKVLPLHIRDIWRKGKIRWCTIGYQYHGLLLMYLFYKWETKTYHFDREASEISELIERICKELINRTIDWKKIIFNKPSGDNDNNNNPPSLSNDGNDKDDYDWIKNYRPEAGVINFYQYKDSLTGHIDHSEVSTKSPLVSISLGHSCIFLISTSKPSIGKPRPSSNEGSNEDTDDKTNDLRREVDEVPLSMRLDSGDCLILADRSRRFFHGVPRIIENSGPGWINQKLNKKHINSSDDYLVTEEDEGENDDGDDCWLEWFKNGGRINLNIRQVFL</sequence>
<reference evidence="8" key="1">
    <citation type="submission" date="2022-06" db="EMBL/GenBank/DDBJ databases">
        <authorList>
            <consortium name="SYNGENTA / RWTH Aachen University"/>
        </authorList>
    </citation>
    <scope>NUCLEOTIDE SEQUENCE</scope>
</reference>
<dbReference type="Pfam" id="PF13532">
    <property type="entry name" value="2OG-FeII_Oxy_2"/>
    <property type="match status" value="1"/>
</dbReference>
<comment type="cofactor">
    <cofactor evidence="5">
        <name>Fe(2+)</name>
        <dbReference type="ChEBI" id="CHEBI:29033"/>
    </cofactor>
    <text evidence="5">Binds 1 Fe(2+) ion per subunit.</text>
</comment>
<dbReference type="PANTHER" id="PTHR16557">
    <property type="entry name" value="ALKYLATED DNA REPAIR PROTEIN ALKB-RELATED"/>
    <property type="match status" value="1"/>
</dbReference>
<evidence type="ECO:0000256" key="3">
    <source>
        <dbReference type="ARBA" id="ARBA00023002"/>
    </source>
</evidence>
<feature type="compositionally biased region" description="Basic and acidic residues" evidence="6">
    <location>
        <begin position="14"/>
        <end position="27"/>
    </location>
</feature>
<accession>A0AAV0AQX3</accession>
<evidence type="ECO:0000256" key="2">
    <source>
        <dbReference type="ARBA" id="ARBA00022964"/>
    </source>
</evidence>
<protein>
    <submittedName>
        <fullName evidence="8">2OG-Fe(II) oxygenase superfamily-domain-containing protein</fullName>
    </submittedName>
</protein>
<dbReference type="InterPro" id="IPR004574">
    <property type="entry name" value="Alkb"/>
</dbReference>
<feature type="binding site" evidence="5">
    <location>
        <position position="535"/>
    </location>
    <ligand>
        <name>Fe cation</name>
        <dbReference type="ChEBI" id="CHEBI:24875"/>
        <note>catalytic</note>
    </ligand>
</feature>
<keyword evidence="4 5" id="KW-0408">Iron</keyword>
<feature type="region of interest" description="Disordered" evidence="6">
    <location>
        <begin position="482"/>
        <end position="506"/>
    </location>
</feature>
<keyword evidence="3" id="KW-0560">Oxidoreductase</keyword>
<dbReference type="GO" id="GO:0051213">
    <property type="term" value="F:dioxygenase activity"/>
    <property type="evidence" value="ECO:0007669"/>
    <property type="project" value="UniProtKB-KW"/>
</dbReference>
<evidence type="ECO:0000256" key="4">
    <source>
        <dbReference type="ARBA" id="ARBA00023004"/>
    </source>
</evidence>
<dbReference type="AlphaFoldDB" id="A0AAV0AQX3"/>
<feature type="compositionally biased region" description="Polar residues" evidence="6">
    <location>
        <begin position="29"/>
        <end position="39"/>
    </location>
</feature>
<feature type="binding site" evidence="5">
    <location>
        <position position="451"/>
    </location>
    <ligand>
        <name>Fe cation</name>
        <dbReference type="ChEBI" id="CHEBI:24875"/>
        <note>catalytic</note>
    </ligand>
</feature>
<feature type="binding site" evidence="5">
    <location>
        <position position="453"/>
    </location>
    <ligand>
        <name>Fe cation</name>
        <dbReference type="ChEBI" id="CHEBI:24875"/>
        <note>catalytic</note>
    </ligand>
</feature>
<dbReference type="InterPro" id="IPR037151">
    <property type="entry name" value="AlkB-like_sf"/>
</dbReference>
<keyword evidence="2" id="KW-0223">Dioxygenase</keyword>
<gene>
    <name evidence="8" type="ORF">PPACK8108_LOCUS5064</name>
</gene>
<dbReference type="GO" id="GO:0005634">
    <property type="term" value="C:nucleus"/>
    <property type="evidence" value="ECO:0007669"/>
    <property type="project" value="TreeGrafter"/>
</dbReference>
<evidence type="ECO:0000313" key="8">
    <source>
        <dbReference type="EMBL" id="CAH7670367.1"/>
    </source>
</evidence>
<feature type="compositionally biased region" description="Polar residues" evidence="6">
    <location>
        <begin position="55"/>
        <end position="68"/>
    </location>
</feature>
<dbReference type="Proteomes" id="UP001153365">
    <property type="component" value="Unassembled WGS sequence"/>
</dbReference>
<dbReference type="InterPro" id="IPR027450">
    <property type="entry name" value="AlkB-like"/>
</dbReference>
<keyword evidence="1 5" id="KW-0479">Metal-binding</keyword>
<dbReference type="GO" id="GO:0005737">
    <property type="term" value="C:cytoplasm"/>
    <property type="evidence" value="ECO:0007669"/>
    <property type="project" value="TreeGrafter"/>
</dbReference>
<evidence type="ECO:0000313" key="9">
    <source>
        <dbReference type="Proteomes" id="UP001153365"/>
    </source>
</evidence>